<organism evidence="5 6">
    <name type="scientific">Notechis scutatus</name>
    <name type="common">mainland tiger snake</name>
    <dbReference type="NCBI Taxonomy" id="8663"/>
    <lineage>
        <taxon>Eukaryota</taxon>
        <taxon>Metazoa</taxon>
        <taxon>Chordata</taxon>
        <taxon>Craniata</taxon>
        <taxon>Vertebrata</taxon>
        <taxon>Euteleostomi</taxon>
        <taxon>Lepidosauria</taxon>
        <taxon>Squamata</taxon>
        <taxon>Bifurcata</taxon>
        <taxon>Unidentata</taxon>
        <taxon>Episquamata</taxon>
        <taxon>Toxicofera</taxon>
        <taxon>Serpentes</taxon>
        <taxon>Colubroidea</taxon>
        <taxon>Elapidae</taxon>
        <taxon>Hydrophiinae</taxon>
        <taxon>Notechis</taxon>
    </lineage>
</organism>
<accession>A0A6J1TVU7</accession>
<name>A0A6J1TVU7_9SAUR</name>
<dbReference type="RefSeq" id="XP_026522817.1">
    <property type="nucleotide sequence ID" value="XM_026667032.1"/>
</dbReference>
<feature type="region of interest" description="Disordered" evidence="4">
    <location>
        <begin position="1048"/>
        <end position="1068"/>
    </location>
</feature>
<evidence type="ECO:0000256" key="4">
    <source>
        <dbReference type="SAM" id="MobiDB-lite"/>
    </source>
</evidence>
<dbReference type="PANTHER" id="PTHR44324:SF1">
    <property type="entry name" value="WD REPEAT-CONTAINING PROTEIN 49"/>
    <property type="match status" value="1"/>
</dbReference>
<proteinExistence type="predicted"/>
<dbReference type="SUPFAM" id="SSF47473">
    <property type="entry name" value="EF-hand"/>
    <property type="match status" value="1"/>
</dbReference>
<gene>
    <name evidence="6" type="primary">WDR49</name>
</gene>
<evidence type="ECO:0000313" key="6">
    <source>
        <dbReference type="RefSeq" id="XP_026522817.1"/>
    </source>
</evidence>
<dbReference type="InterPro" id="IPR036322">
    <property type="entry name" value="WD40_repeat_dom_sf"/>
</dbReference>
<dbReference type="InterPro" id="IPR051242">
    <property type="entry name" value="WD-EF-hand_domain"/>
</dbReference>
<keyword evidence="5" id="KW-1185">Reference proteome</keyword>
<evidence type="ECO:0000256" key="2">
    <source>
        <dbReference type="ARBA" id="ARBA00022737"/>
    </source>
</evidence>
<sequence length="1068" mass="121313">MNNKPYKTKKATKASAEKQAMDCGTAKKQEHLENRLTIHDFMKMQQLFQNDYLIPPNSKISYSGQQYPLMYLCQSLKLLQIGSSESSGNRGLMTRESFVNIMSATIKQGTKEEYGELFDKIDLIRNGLIDWDKLASFVLLELYERDERTKMSVIPQWKDLRFLPTIHKDVIQHVICFKHPGKYLTVSRNGLLGLWGESLKLQKTVQIMTEAVKPKDLWVTSLVALPNTNKVAVAFTNKEIHFAELNFKKGFSCQYRLQGFEGTVTCMHYWYNPHDGNEAILTLGDVCGQVQAIVFNAALISLFERPSSSFEDENVTVTINWQELVSGYHKCCHTLRHKIHNKEWIKQVLYSSSLDAFLSVTTSSTKTLVLAWREKLSPCLTMTAFHIDQGVNAFDFHSRLNLLATAGINCSVCLWNPYVTSKPAGILTGHSDSVIAVQFITERKLLFSFAKDKVLRLWDIQHQLCMQRIAGSFPKSVDFHSTLYFHESQSLLFISMNNQLMVLEMEHELGKRRVASHKKAVTCLLYNSVLQQVISSDTGSTVIFWLIDTGQKIKEFTGCHGNAEISTMALDGTETRLFTGGTDGTVKVWDFNGYCHHKLNAGRDQTVEISQILILSWTILVLGWDRVITIFRLNNLTQYLVQPSEWKGGPQHKDDILCAAFLPPQTLVTGSSDGEIVVWNNSTENAIMKLSYNPGRSLRSNSGSQMLQNKSSDKYMRSAANPEAENCNAITRLVFLESRNISATGGANLVSCGGAGWVWFWNTQRSKLLAEFEAHSGVGSIIMTTEKRNQYLITADLIGWLKIWDIEDYCLALGENIITQPPTLLRSFQAHEDCITSLESCWQNNCLFIVTSSTDRSIVLTDISGIPFGIFGQEEHWRIGNHVPSLSKEENDTQRETEKNVIKNNPVQLVEDNVPPTIVEQIQSVAEDKDNYTQGNNIWENTILGKKFQERQNEKGKKYNLSTRMTGIKPTVVFRSLKIEALKEITDMNELELFLHPDKYSGEKLSEKFSKHLKLPTVSATLKAAFDEKNLFPKEILDREKWSRQLQEEMCPQDRITSERKPGKVKRK</sequence>
<evidence type="ECO:0000256" key="1">
    <source>
        <dbReference type="ARBA" id="ARBA00022574"/>
    </source>
</evidence>
<dbReference type="InterPro" id="IPR011992">
    <property type="entry name" value="EF-hand-dom_pair"/>
</dbReference>
<dbReference type="PROSITE" id="PS50294">
    <property type="entry name" value="WD_REPEATS_REGION"/>
    <property type="match status" value="1"/>
</dbReference>
<feature type="repeat" description="WD" evidence="3">
    <location>
        <begin position="565"/>
        <end position="592"/>
    </location>
</feature>
<feature type="region of interest" description="Disordered" evidence="4">
    <location>
        <begin position="1"/>
        <end position="23"/>
    </location>
</feature>
<dbReference type="Pfam" id="PF00400">
    <property type="entry name" value="WD40"/>
    <property type="match status" value="5"/>
</dbReference>
<dbReference type="AlphaFoldDB" id="A0A6J1TVU7"/>
<protein>
    <submittedName>
        <fullName evidence="6">WD repeat-containing protein 49</fullName>
    </submittedName>
</protein>
<feature type="repeat" description="WD" evidence="3">
    <location>
        <begin position="427"/>
        <end position="468"/>
    </location>
</feature>
<dbReference type="PROSITE" id="PS00678">
    <property type="entry name" value="WD_REPEATS_1"/>
    <property type="match status" value="1"/>
</dbReference>
<dbReference type="KEGG" id="nss:113411797"/>
<dbReference type="Gene3D" id="2.130.10.10">
    <property type="entry name" value="YVTN repeat-like/Quinoprotein amine dehydrogenase"/>
    <property type="match status" value="3"/>
</dbReference>
<dbReference type="InterPro" id="IPR015943">
    <property type="entry name" value="WD40/YVTN_repeat-like_dom_sf"/>
</dbReference>
<dbReference type="CTD" id="151790"/>
<feature type="repeat" description="WD" evidence="3">
    <location>
        <begin position="649"/>
        <end position="689"/>
    </location>
</feature>
<dbReference type="GeneID" id="113411797"/>
<evidence type="ECO:0000256" key="3">
    <source>
        <dbReference type="PROSITE-ProRule" id="PRU00221"/>
    </source>
</evidence>
<dbReference type="InterPro" id="IPR019775">
    <property type="entry name" value="WD40_repeat_CS"/>
</dbReference>
<dbReference type="Proteomes" id="UP000504612">
    <property type="component" value="Unplaced"/>
</dbReference>
<dbReference type="InterPro" id="IPR001680">
    <property type="entry name" value="WD40_rpt"/>
</dbReference>
<dbReference type="SMART" id="SM00320">
    <property type="entry name" value="WD40"/>
    <property type="match status" value="7"/>
</dbReference>
<dbReference type="PRINTS" id="PR00320">
    <property type="entry name" value="GPROTEINBRPT"/>
</dbReference>
<dbReference type="InterPro" id="IPR020472">
    <property type="entry name" value="WD40_PAC1"/>
</dbReference>
<dbReference type="SUPFAM" id="SSF50978">
    <property type="entry name" value="WD40 repeat-like"/>
    <property type="match status" value="3"/>
</dbReference>
<dbReference type="PANTHER" id="PTHR44324">
    <property type="entry name" value="WD40 REPEAT DOMAIN 95"/>
    <property type="match status" value="1"/>
</dbReference>
<dbReference type="PROSITE" id="PS50082">
    <property type="entry name" value="WD_REPEATS_2"/>
    <property type="match status" value="3"/>
</dbReference>
<evidence type="ECO:0000313" key="5">
    <source>
        <dbReference type="Proteomes" id="UP000504612"/>
    </source>
</evidence>
<feature type="compositionally biased region" description="Basic residues" evidence="4">
    <location>
        <begin position="1"/>
        <end position="12"/>
    </location>
</feature>
<keyword evidence="2" id="KW-0677">Repeat</keyword>
<keyword evidence="1 3" id="KW-0853">WD repeat</keyword>
<reference evidence="6" key="1">
    <citation type="submission" date="2025-08" db="UniProtKB">
        <authorList>
            <consortium name="RefSeq"/>
        </authorList>
    </citation>
    <scope>IDENTIFICATION</scope>
</reference>